<evidence type="ECO:0000313" key="6">
    <source>
        <dbReference type="EMBL" id="KIE43771.1"/>
    </source>
</evidence>
<name>A0A0C1QZU7_9BACT</name>
<organism evidence="6 7">
    <name type="scientific">Geobacter soli</name>
    <dbReference type="NCBI Taxonomy" id="1510391"/>
    <lineage>
        <taxon>Bacteria</taxon>
        <taxon>Pseudomonadati</taxon>
        <taxon>Thermodesulfobacteriota</taxon>
        <taxon>Desulfuromonadia</taxon>
        <taxon>Geobacterales</taxon>
        <taxon>Geobacteraceae</taxon>
        <taxon>Geobacter</taxon>
    </lineage>
</organism>
<keyword evidence="7" id="KW-1185">Reference proteome</keyword>
<evidence type="ECO:0000313" key="7">
    <source>
        <dbReference type="Proteomes" id="UP000031433"/>
    </source>
</evidence>
<reference evidence="6 7" key="1">
    <citation type="submission" date="2015-01" db="EMBL/GenBank/DDBJ databases">
        <title>Genome sequence of the anaerobic bacterium Geobacter soli GSS01, a dissimilatory Fe(III) reducer from soil.</title>
        <authorList>
            <person name="Yang G."/>
            <person name="Zhou S."/>
        </authorList>
    </citation>
    <scope>NUCLEOTIDE SEQUENCE [LARGE SCALE GENOMIC DNA]</scope>
    <source>
        <strain evidence="6 7">GSS01</strain>
    </source>
</reference>
<comment type="caution">
    <text evidence="6">The sequence shown here is derived from an EMBL/GenBank/DDBJ whole genome shotgun (WGS) entry which is preliminary data.</text>
</comment>
<evidence type="ECO:0000256" key="1">
    <source>
        <dbReference type="ARBA" id="ARBA00004167"/>
    </source>
</evidence>
<sequence>MNRSITHRESGLGWGFAASALLHLALAALALVVRFQVPRYTEAPVYYVDVVNLPVASPRAGSPTVGGAPPEPPPPASQAMTISRPAPRAPAAVGKKSSTTADTGKEFEDRLSALKRNVDERRQEAAFDALRRKVNGSGRAEPAGMPGATGTQAGSDYAAYIQSRLRDAFRYTIAHQAKTPEVVIRLTIDPHGRVARQRIERSTGDRIFEESVMKAIAMAEKTFTPPPSGGEFETGFIFRPEGVGKR</sequence>
<dbReference type="EMBL" id="JXBL01000001">
    <property type="protein sequence ID" value="KIE43771.1"/>
    <property type="molecule type" value="Genomic_DNA"/>
</dbReference>
<proteinExistence type="predicted"/>
<evidence type="ECO:0000256" key="2">
    <source>
        <dbReference type="ARBA" id="ARBA00022692"/>
    </source>
</evidence>
<evidence type="ECO:0000256" key="4">
    <source>
        <dbReference type="ARBA" id="ARBA00023136"/>
    </source>
</evidence>
<dbReference type="RefSeq" id="WP_039647553.1">
    <property type="nucleotide sequence ID" value="NZ_JXBL01000001.1"/>
</dbReference>
<keyword evidence="4" id="KW-0472">Membrane</keyword>
<dbReference type="SUPFAM" id="SSF74653">
    <property type="entry name" value="TolA/TonB C-terminal domain"/>
    <property type="match status" value="1"/>
</dbReference>
<evidence type="ECO:0000256" key="5">
    <source>
        <dbReference type="SAM" id="MobiDB-lite"/>
    </source>
</evidence>
<feature type="region of interest" description="Disordered" evidence="5">
    <location>
        <begin position="59"/>
        <end position="107"/>
    </location>
</feature>
<gene>
    <name evidence="6" type="ORF">SE37_14615</name>
</gene>
<dbReference type="Gene3D" id="3.30.1150.10">
    <property type="match status" value="1"/>
</dbReference>
<comment type="subcellular location">
    <subcellularLocation>
        <location evidence="1">Membrane</location>
        <topology evidence="1">Single-pass membrane protein</topology>
    </subcellularLocation>
</comment>
<evidence type="ECO:0000256" key="3">
    <source>
        <dbReference type="ARBA" id="ARBA00022989"/>
    </source>
</evidence>
<accession>A0A0C1QZU7</accession>
<protein>
    <submittedName>
        <fullName evidence="6">Energy transducer TonB</fullName>
    </submittedName>
</protein>
<dbReference type="NCBIfam" id="TIGR01352">
    <property type="entry name" value="tonB_Cterm"/>
    <property type="match status" value="1"/>
</dbReference>
<dbReference type="Pfam" id="PF13103">
    <property type="entry name" value="TonB_2"/>
    <property type="match status" value="1"/>
</dbReference>
<dbReference type="InterPro" id="IPR006260">
    <property type="entry name" value="TonB/TolA_C"/>
</dbReference>
<keyword evidence="3" id="KW-1133">Transmembrane helix</keyword>
<dbReference type="GO" id="GO:0016020">
    <property type="term" value="C:membrane"/>
    <property type="evidence" value="ECO:0007669"/>
    <property type="project" value="UniProtKB-SubCell"/>
</dbReference>
<dbReference type="AlphaFoldDB" id="A0A0C1QZU7"/>
<dbReference type="Proteomes" id="UP000031433">
    <property type="component" value="Unassembled WGS sequence"/>
</dbReference>
<keyword evidence="2" id="KW-0812">Transmembrane</keyword>